<comment type="caution">
    <text evidence="9">The sequence shown here is derived from an EMBL/GenBank/DDBJ whole genome shotgun (WGS) entry which is preliminary data.</text>
</comment>
<keyword evidence="2" id="KW-0805">Transcription regulation</keyword>
<keyword evidence="3" id="KW-0238">DNA-binding</keyword>
<evidence type="ECO:0000313" key="9">
    <source>
        <dbReference type="EMBL" id="RGE65054.1"/>
    </source>
</evidence>
<evidence type="ECO:0000259" key="7">
    <source>
        <dbReference type="PROSITE" id="PS01124"/>
    </source>
</evidence>
<evidence type="ECO:0000256" key="3">
    <source>
        <dbReference type="ARBA" id="ARBA00023125"/>
    </source>
</evidence>
<dbReference type="Gene3D" id="3.40.50.2300">
    <property type="match status" value="1"/>
</dbReference>
<gene>
    <name evidence="9" type="ORF">DXC51_01640</name>
</gene>
<reference evidence="9" key="1">
    <citation type="submission" date="2018-08" db="EMBL/GenBank/DDBJ databases">
        <title>A genome reference for cultivated species of the human gut microbiota.</title>
        <authorList>
            <person name="Zou Y."/>
            <person name="Xue W."/>
            <person name="Luo G."/>
        </authorList>
    </citation>
    <scope>NUCLEOTIDE SEQUENCE [LARGE SCALE GENOMIC DNA]</scope>
    <source>
        <strain evidence="9">TF05-5AC</strain>
    </source>
</reference>
<keyword evidence="10" id="KW-1185">Reference proteome</keyword>
<comment type="function">
    <text evidence="5">May play the central regulatory role in sporulation. It may be an element of the effector pathway responsible for the activation of sporulation genes in response to nutritional stress. Spo0A may act in concert with spo0H (a sigma factor) to control the expression of some genes that are critical to the sporulation process.</text>
</comment>
<dbReference type="InterPro" id="IPR018060">
    <property type="entry name" value="HTH_AraC"/>
</dbReference>
<dbReference type="GO" id="GO:0043565">
    <property type="term" value="F:sequence-specific DNA binding"/>
    <property type="evidence" value="ECO:0007669"/>
    <property type="project" value="InterPro"/>
</dbReference>
<proteinExistence type="predicted"/>
<evidence type="ECO:0000256" key="1">
    <source>
        <dbReference type="ARBA" id="ARBA00018672"/>
    </source>
</evidence>
<evidence type="ECO:0000256" key="2">
    <source>
        <dbReference type="ARBA" id="ARBA00023015"/>
    </source>
</evidence>
<feature type="modified residue" description="4-aspartylphosphate" evidence="6">
    <location>
        <position position="56"/>
    </location>
</feature>
<feature type="domain" description="HTH araC/xylS-type" evidence="7">
    <location>
        <begin position="425"/>
        <end position="523"/>
    </location>
</feature>
<evidence type="ECO:0000259" key="8">
    <source>
        <dbReference type="PROSITE" id="PS50110"/>
    </source>
</evidence>
<sequence length="526" mass="60738">MHAVIIDDERYSVKAIMENIHWETIGENGVEVKGAYNVEQAKMIIEQGEVDFIICDIEMPRSNGIDLIKWIRQEGYPIEAIIVTCHEEFQYAKEAITLNVYDYCVKPLDYIQMENIVKNLVQKIVAGKREKKQSGLGQYYIENKTELERIFWQRIIEGNYAGNEGGMIEEASRIGLGQVLQEEFNLALICVKQFNVHLASWNQDKLMLSVSNVAKGVFGQRMESGRILMVKSDIIVISQDEGFDWLLEKCGEMSKLCQEMIHVKVCCYVGENVSYEKLHESYQRLKMMAYGDISHLEGVFVEDVCERAIEVLPMDIPAEIQKLLEYAKYDEFVERFRVWVSNIQKEDFDLRALQSLQENLIQVIYSHLMKLGISARMLLQEEELKKKYELINISVENAIQWMDAVFKKINSIMENRRNSGNAAVMEMKKFIELHLTEDVTREEIAKAVHLNVDYAARIFKQEEGISIMDFLGKRRIIKAISLMQTTDMSISDVAYHSGFINSSHFSTLFKKTTGISPREFRSRDGG</sequence>
<dbReference type="RefSeq" id="WP_117543467.1">
    <property type="nucleotide sequence ID" value="NZ_JBKUNB010000007.1"/>
</dbReference>
<dbReference type="InterPro" id="IPR020449">
    <property type="entry name" value="Tscrpt_reg_AraC-type_HTH"/>
</dbReference>
<evidence type="ECO:0000256" key="5">
    <source>
        <dbReference type="ARBA" id="ARBA00024867"/>
    </source>
</evidence>
<keyword evidence="6" id="KW-0597">Phosphoprotein</keyword>
<dbReference type="SUPFAM" id="SSF46689">
    <property type="entry name" value="Homeodomain-like"/>
    <property type="match status" value="1"/>
</dbReference>
<dbReference type="EMBL" id="QVLV01000001">
    <property type="protein sequence ID" value="RGE65054.1"/>
    <property type="molecule type" value="Genomic_DNA"/>
</dbReference>
<feature type="domain" description="Response regulatory" evidence="8">
    <location>
        <begin position="2"/>
        <end position="121"/>
    </location>
</feature>
<dbReference type="PROSITE" id="PS00041">
    <property type="entry name" value="HTH_ARAC_FAMILY_1"/>
    <property type="match status" value="1"/>
</dbReference>
<dbReference type="PRINTS" id="PR00032">
    <property type="entry name" value="HTHARAC"/>
</dbReference>
<evidence type="ECO:0000313" key="10">
    <source>
        <dbReference type="Proteomes" id="UP000260812"/>
    </source>
</evidence>
<dbReference type="AlphaFoldDB" id="A0A3E3IDA2"/>
<keyword evidence="4" id="KW-0804">Transcription</keyword>
<dbReference type="PANTHER" id="PTHR43280">
    <property type="entry name" value="ARAC-FAMILY TRANSCRIPTIONAL REGULATOR"/>
    <property type="match status" value="1"/>
</dbReference>
<accession>A0A3E3IDA2</accession>
<dbReference type="InterPro" id="IPR001789">
    <property type="entry name" value="Sig_transdc_resp-reg_receiver"/>
</dbReference>
<dbReference type="InterPro" id="IPR009057">
    <property type="entry name" value="Homeodomain-like_sf"/>
</dbReference>
<dbReference type="CDD" id="cd17536">
    <property type="entry name" value="REC_YesN-like"/>
    <property type="match status" value="1"/>
</dbReference>
<dbReference type="PROSITE" id="PS01124">
    <property type="entry name" value="HTH_ARAC_FAMILY_2"/>
    <property type="match status" value="1"/>
</dbReference>
<dbReference type="SMART" id="SM00448">
    <property type="entry name" value="REC"/>
    <property type="match status" value="1"/>
</dbReference>
<dbReference type="Pfam" id="PF12833">
    <property type="entry name" value="HTH_18"/>
    <property type="match status" value="1"/>
</dbReference>
<dbReference type="InterPro" id="IPR011006">
    <property type="entry name" value="CheY-like_superfamily"/>
</dbReference>
<evidence type="ECO:0000256" key="4">
    <source>
        <dbReference type="ARBA" id="ARBA00023163"/>
    </source>
</evidence>
<dbReference type="GO" id="GO:0000160">
    <property type="term" value="P:phosphorelay signal transduction system"/>
    <property type="evidence" value="ECO:0007669"/>
    <property type="project" value="InterPro"/>
</dbReference>
<dbReference type="Proteomes" id="UP000260812">
    <property type="component" value="Unassembled WGS sequence"/>
</dbReference>
<organism evidence="9 10">
    <name type="scientific">Eisenbergiella massiliensis</name>
    <dbReference type="NCBI Taxonomy" id="1720294"/>
    <lineage>
        <taxon>Bacteria</taxon>
        <taxon>Bacillati</taxon>
        <taxon>Bacillota</taxon>
        <taxon>Clostridia</taxon>
        <taxon>Lachnospirales</taxon>
        <taxon>Lachnospiraceae</taxon>
        <taxon>Eisenbergiella</taxon>
    </lineage>
</organism>
<dbReference type="PROSITE" id="PS50110">
    <property type="entry name" value="RESPONSE_REGULATORY"/>
    <property type="match status" value="1"/>
</dbReference>
<dbReference type="GeneID" id="97985617"/>
<dbReference type="Gene3D" id="1.10.10.60">
    <property type="entry name" value="Homeodomain-like"/>
    <property type="match status" value="2"/>
</dbReference>
<evidence type="ECO:0000256" key="6">
    <source>
        <dbReference type="PROSITE-ProRule" id="PRU00169"/>
    </source>
</evidence>
<dbReference type="Pfam" id="PF00072">
    <property type="entry name" value="Response_reg"/>
    <property type="match status" value="1"/>
</dbReference>
<name>A0A3E3IDA2_9FIRM</name>
<protein>
    <recommendedName>
        <fullName evidence="1">Stage 0 sporulation protein A homolog</fullName>
    </recommendedName>
</protein>
<dbReference type="InterPro" id="IPR018062">
    <property type="entry name" value="HTH_AraC-typ_CS"/>
</dbReference>
<dbReference type="PANTHER" id="PTHR43280:SF10">
    <property type="entry name" value="REGULATORY PROTEIN POCR"/>
    <property type="match status" value="1"/>
</dbReference>
<dbReference type="SUPFAM" id="SSF52172">
    <property type="entry name" value="CheY-like"/>
    <property type="match status" value="1"/>
</dbReference>
<dbReference type="GO" id="GO:0003700">
    <property type="term" value="F:DNA-binding transcription factor activity"/>
    <property type="evidence" value="ECO:0007669"/>
    <property type="project" value="InterPro"/>
</dbReference>
<dbReference type="SMART" id="SM00342">
    <property type="entry name" value="HTH_ARAC"/>
    <property type="match status" value="1"/>
</dbReference>